<sequence length="176" mass="20252">MQRRRTTGRRDTQRRRTMGKREMQQRRTAVKEGGAATSNGDGGGKRETYTDEVSGEPYGGRRHEIRLQTSDLLKNKQHLNIPLESLFQRKLGDGVDIKFWLDNWEGRQTLAEKWPRLAAIDVNQNCSLHIREGREADNVREIETLCSKIPIGTGASEWVWALTPQACSLWHPSERR</sequence>
<dbReference type="AlphaFoldDB" id="A0AA38WLT9"/>
<evidence type="ECO:0000313" key="2">
    <source>
        <dbReference type="EMBL" id="KAJ9565552.1"/>
    </source>
</evidence>
<proteinExistence type="predicted"/>
<comment type="caution">
    <text evidence="2">The sequence shown here is derived from an EMBL/GenBank/DDBJ whole genome shotgun (WGS) entry which is preliminary data.</text>
</comment>
<keyword evidence="3" id="KW-1185">Reference proteome</keyword>
<reference evidence="2" key="1">
    <citation type="submission" date="2023-03" db="EMBL/GenBank/DDBJ databases">
        <title>Chromosome-scale reference genome and RAD-based genetic map of yellow starthistle (Centaurea solstitialis) reveal putative structural variation and QTLs associated with invader traits.</title>
        <authorList>
            <person name="Reatini B."/>
            <person name="Cang F.A."/>
            <person name="Jiang Q."/>
            <person name="Mckibben M.T.W."/>
            <person name="Barker M.S."/>
            <person name="Rieseberg L.H."/>
            <person name="Dlugosch K.M."/>
        </authorList>
    </citation>
    <scope>NUCLEOTIDE SEQUENCE</scope>
    <source>
        <strain evidence="2">CAN-66</strain>
        <tissue evidence="2">Leaf</tissue>
    </source>
</reference>
<protein>
    <submittedName>
        <fullName evidence="2">Uncharacterized protein</fullName>
    </submittedName>
</protein>
<dbReference type="Proteomes" id="UP001172457">
    <property type="component" value="Chromosome 1"/>
</dbReference>
<evidence type="ECO:0000256" key="1">
    <source>
        <dbReference type="SAM" id="MobiDB-lite"/>
    </source>
</evidence>
<feature type="compositionally biased region" description="Basic residues" evidence="1">
    <location>
        <begin position="1"/>
        <end position="18"/>
    </location>
</feature>
<dbReference type="EMBL" id="JARYMX010000001">
    <property type="protein sequence ID" value="KAJ9565552.1"/>
    <property type="molecule type" value="Genomic_DNA"/>
</dbReference>
<name>A0AA38WLT9_9ASTR</name>
<feature type="region of interest" description="Disordered" evidence="1">
    <location>
        <begin position="1"/>
        <end position="59"/>
    </location>
</feature>
<evidence type="ECO:0000313" key="3">
    <source>
        <dbReference type="Proteomes" id="UP001172457"/>
    </source>
</evidence>
<gene>
    <name evidence="2" type="ORF">OSB04_001518</name>
</gene>
<organism evidence="2 3">
    <name type="scientific">Centaurea solstitialis</name>
    <name type="common">yellow star-thistle</name>
    <dbReference type="NCBI Taxonomy" id="347529"/>
    <lineage>
        <taxon>Eukaryota</taxon>
        <taxon>Viridiplantae</taxon>
        <taxon>Streptophyta</taxon>
        <taxon>Embryophyta</taxon>
        <taxon>Tracheophyta</taxon>
        <taxon>Spermatophyta</taxon>
        <taxon>Magnoliopsida</taxon>
        <taxon>eudicotyledons</taxon>
        <taxon>Gunneridae</taxon>
        <taxon>Pentapetalae</taxon>
        <taxon>asterids</taxon>
        <taxon>campanulids</taxon>
        <taxon>Asterales</taxon>
        <taxon>Asteraceae</taxon>
        <taxon>Carduoideae</taxon>
        <taxon>Cardueae</taxon>
        <taxon>Centaureinae</taxon>
        <taxon>Centaurea</taxon>
    </lineage>
</organism>
<accession>A0AA38WLT9</accession>